<dbReference type="InterPro" id="IPR017850">
    <property type="entry name" value="Alkaline_phosphatase_core_sf"/>
</dbReference>
<comment type="caution">
    <text evidence="2">The sequence shown here is derived from an EMBL/GenBank/DDBJ whole genome shotgun (WGS) entry which is preliminary data.</text>
</comment>
<dbReference type="SUPFAM" id="SSF53649">
    <property type="entry name" value="Alkaline phosphatase-like"/>
    <property type="match status" value="1"/>
</dbReference>
<feature type="domain" description="Sulfatase N-terminal" evidence="1">
    <location>
        <begin position="4"/>
        <end position="348"/>
    </location>
</feature>
<dbReference type="Pfam" id="PF00884">
    <property type="entry name" value="Sulfatase"/>
    <property type="match status" value="1"/>
</dbReference>
<evidence type="ECO:0000313" key="3">
    <source>
        <dbReference type="Proteomes" id="UP000245412"/>
    </source>
</evidence>
<dbReference type="Proteomes" id="UP000245412">
    <property type="component" value="Unassembled WGS sequence"/>
</dbReference>
<evidence type="ECO:0000313" key="2">
    <source>
        <dbReference type="EMBL" id="PWJ74613.1"/>
    </source>
</evidence>
<name>A0AB73T2B1_9FIRM</name>
<dbReference type="GO" id="GO:0015024">
    <property type="term" value="F:glucuronate-2-sulfatase activity"/>
    <property type="evidence" value="ECO:0007669"/>
    <property type="project" value="TreeGrafter"/>
</dbReference>
<sequence>MKKPNILWIMTDQQNDKMMSCAGNTWIKTPNMDYLAQEGVRFTESYCTNPVCLPSRFSLFTGHYPGDIGLKSNDYCREVERLPKRLLTDGLGKKLKEAGYEAVYGGKEHLPHMRAADLGFDYICSDERGELADTCAKYIRDYKKEEPFAMVASFINPHDICLMAISDFAKQSGPVEQMLAEELITETETVHEAMRIPEGMHPDVFYRTICPTLPKNYEPAADEPEAIRIMQEQRRFKKLAREQYTDERWRLHRWAYGKLTEKVDGEIGRLLCALKDSGKWEDTVIIFTSDHGDMDAAHKMEHKTALYQECCKVPLIIKGISGPGNEVSSSLTVNGLDLICTVMDYAGIEKPDHLEGISLKREAEGESDGTSERKERECVIVESEFGIAAVGRSGKYVRYSCGKDNEQFYDLTVNPGEDHDQMSEEKYREEAEKLKKAAELHITLREDRRKKLQCIPMY</sequence>
<dbReference type="PANTHER" id="PTHR46615:SF1">
    <property type="entry name" value="ARYLSULFATASE K"/>
    <property type="match status" value="1"/>
</dbReference>
<dbReference type="InterPro" id="IPR051849">
    <property type="entry name" value="GAG-degrading_sulfatase"/>
</dbReference>
<organism evidence="2 3">
    <name type="scientific">Murimonas intestini</name>
    <dbReference type="NCBI Taxonomy" id="1337051"/>
    <lineage>
        <taxon>Bacteria</taxon>
        <taxon>Bacillati</taxon>
        <taxon>Bacillota</taxon>
        <taxon>Clostridia</taxon>
        <taxon>Lachnospirales</taxon>
        <taxon>Lachnospiraceae</taxon>
        <taxon>Murimonas</taxon>
    </lineage>
</organism>
<dbReference type="RefSeq" id="WP_109627247.1">
    <property type="nucleotide sequence ID" value="NZ_JANKBI010000006.1"/>
</dbReference>
<accession>A0AB73T2B1</accession>
<proteinExistence type="predicted"/>
<evidence type="ECO:0000259" key="1">
    <source>
        <dbReference type="Pfam" id="PF00884"/>
    </source>
</evidence>
<protein>
    <submittedName>
        <fullName evidence="2">Choline-sulfatase</fullName>
    </submittedName>
</protein>
<reference evidence="2 3" key="1">
    <citation type="submission" date="2018-05" db="EMBL/GenBank/DDBJ databases">
        <authorList>
            <person name="Goeker M."/>
            <person name="Huntemann M."/>
            <person name="Clum A."/>
            <person name="Pillay M."/>
            <person name="Palaniappan K."/>
            <person name="Varghese N."/>
            <person name="Mikhailova N."/>
            <person name="Stamatis D."/>
            <person name="Reddy T."/>
            <person name="Daum C."/>
            <person name="Shapiro N."/>
            <person name="Ivanova N."/>
            <person name="Kyrpides N."/>
            <person name="Woyke T."/>
        </authorList>
    </citation>
    <scope>NUCLEOTIDE SEQUENCE [LARGE SCALE GENOMIC DNA]</scope>
    <source>
        <strain evidence="2 3">DSM 26524</strain>
    </source>
</reference>
<dbReference type="GO" id="GO:0004065">
    <property type="term" value="F:arylsulfatase activity"/>
    <property type="evidence" value="ECO:0007669"/>
    <property type="project" value="TreeGrafter"/>
</dbReference>
<dbReference type="PANTHER" id="PTHR46615">
    <property type="entry name" value="ARYLSULFATASE K"/>
    <property type="match status" value="1"/>
</dbReference>
<gene>
    <name evidence="2" type="ORF">C7383_10842</name>
</gene>
<dbReference type="Gene3D" id="3.40.720.10">
    <property type="entry name" value="Alkaline Phosphatase, subunit A"/>
    <property type="match status" value="1"/>
</dbReference>
<keyword evidence="3" id="KW-1185">Reference proteome</keyword>
<dbReference type="EMBL" id="QGGY01000008">
    <property type="protein sequence ID" value="PWJ74613.1"/>
    <property type="molecule type" value="Genomic_DNA"/>
</dbReference>
<dbReference type="AlphaFoldDB" id="A0AB73T2B1"/>
<dbReference type="InterPro" id="IPR000917">
    <property type="entry name" value="Sulfatase_N"/>
</dbReference>